<dbReference type="RefSeq" id="WP_242866382.1">
    <property type="nucleotide sequence ID" value="NZ_LITT01000013.1"/>
</dbReference>
<dbReference type="InterPro" id="IPR050768">
    <property type="entry name" value="UPF0353/GerABKA_families"/>
</dbReference>
<gene>
    <name evidence="4" type="primary">gerBA_3</name>
    <name evidence="4" type="ORF">WY13_01650</name>
</gene>
<dbReference type="PANTHER" id="PTHR22550:SF5">
    <property type="entry name" value="LEUCINE ZIPPER PROTEIN 4"/>
    <property type="match status" value="1"/>
</dbReference>
<evidence type="ECO:0000313" key="5">
    <source>
        <dbReference type="Proteomes" id="UP000077407"/>
    </source>
</evidence>
<evidence type="ECO:0000256" key="2">
    <source>
        <dbReference type="ARBA" id="ARBA00023136"/>
    </source>
</evidence>
<dbReference type="Pfam" id="PF03323">
    <property type="entry name" value="GerA"/>
    <property type="match status" value="1"/>
</dbReference>
<feature type="transmembrane region" description="Helical" evidence="3">
    <location>
        <begin position="432"/>
        <end position="453"/>
    </location>
</feature>
<dbReference type="AlphaFoldDB" id="A0A168R578"/>
<dbReference type="PANTHER" id="PTHR22550">
    <property type="entry name" value="SPORE GERMINATION PROTEIN"/>
    <property type="match status" value="1"/>
</dbReference>
<feature type="transmembrane region" description="Helical" evidence="3">
    <location>
        <begin position="465"/>
        <end position="487"/>
    </location>
</feature>
<dbReference type="EMBL" id="LITT01000013">
    <property type="protein sequence ID" value="OAA90060.1"/>
    <property type="molecule type" value="Genomic_DNA"/>
</dbReference>
<name>A0A168R578_9CLOT</name>
<dbReference type="PATRIC" id="fig|1538.10.peg.2093"/>
<dbReference type="Proteomes" id="UP000077407">
    <property type="component" value="Unassembled WGS sequence"/>
</dbReference>
<organism evidence="4 5">
    <name type="scientific">Clostridium ljungdahlii</name>
    <dbReference type="NCBI Taxonomy" id="1538"/>
    <lineage>
        <taxon>Bacteria</taxon>
        <taxon>Bacillati</taxon>
        <taxon>Bacillota</taxon>
        <taxon>Clostridia</taxon>
        <taxon>Eubacteriales</taxon>
        <taxon>Clostridiaceae</taxon>
        <taxon>Clostridium</taxon>
    </lineage>
</organism>
<keyword evidence="3" id="KW-0812">Transmembrane</keyword>
<dbReference type="GO" id="GO:0009847">
    <property type="term" value="P:spore germination"/>
    <property type="evidence" value="ECO:0007669"/>
    <property type="project" value="InterPro"/>
</dbReference>
<keyword evidence="2 3" id="KW-0472">Membrane</keyword>
<evidence type="ECO:0000256" key="3">
    <source>
        <dbReference type="SAM" id="Phobius"/>
    </source>
</evidence>
<accession>A0A168R578</accession>
<dbReference type="InterPro" id="IPR004995">
    <property type="entry name" value="Spore_Ger"/>
</dbReference>
<sequence length="558" mass="62053">MNNFNHIKHTKSVINCSKGGFITSILKYFHNSKKSKIEKQDKKIEKNLPPQIKLSLDLTSNIEIIKKMLGFSSDITVRNFTITPDAEIRAAVIFIKGLAERELINEQVIGALMLNDRFGSVKNTNEFFQMIKEYGLPSTYVNEESNINNIVTELIDGNTILLLDKIDKVLIVGSTGWKDRAISESTSETSVRGPKDCFTENIENNTALIRRHIKSPDLRIESFKIGTKTKTTVLIAYLEGIAREGIIDEVRERLGRIKIDGILESGYIEELIEDTPSSMFPQIEHSERPDKISAAILEGRVAILVDTTPYVLMVPTIFVQFIQSVDDYYQRFPIGSFARFIRIIAYFVSIFLPSLYIALTSFHQEMIPTTLALSIAASREGVPFPSIGEAFIMEITFEVLIEAGLRLPKQAGQAVSIVGGIVIGQAAVQAGIVSQAMVIVVALTGISSFAIPAFNASSSSRLLRFPLMIVASVLGLPGILAVASIILTHLNSLRSFGINYMEPFISADKSIVEDTVFRKHWWKMNRLPSYIARKSIIKQAPNMKPGRKADSTDEDNNS</sequence>
<comment type="caution">
    <text evidence="4">The sequence shown here is derived from an EMBL/GenBank/DDBJ whole genome shotgun (WGS) entry which is preliminary data.</text>
</comment>
<evidence type="ECO:0000313" key="4">
    <source>
        <dbReference type="EMBL" id="OAA90060.1"/>
    </source>
</evidence>
<comment type="similarity">
    <text evidence="1">Belongs to the GerABKA family.</text>
</comment>
<feature type="transmembrane region" description="Helical" evidence="3">
    <location>
        <begin position="340"/>
        <end position="359"/>
    </location>
</feature>
<dbReference type="GO" id="GO:0016020">
    <property type="term" value="C:membrane"/>
    <property type="evidence" value="ECO:0007669"/>
    <property type="project" value="InterPro"/>
</dbReference>
<proteinExistence type="inferred from homology"/>
<protein>
    <submittedName>
        <fullName evidence="4">Spore germination protein B1</fullName>
    </submittedName>
</protein>
<keyword evidence="3" id="KW-1133">Transmembrane helix</keyword>
<evidence type="ECO:0000256" key="1">
    <source>
        <dbReference type="ARBA" id="ARBA00005278"/>
    </source>
</evidence>
<dbReference type="PIRSF" id="PIRSF005690">
    <property type="entry name" value="GerBA"/>
    <property type="match status" value="1"/>
</dbReference>
<reference evidence="4 5" key="1">
    <citation type="journal article" date="2015" name="Biotechnol. Bioeng.">
        <title>Genome sequence and phenotypic characterization of Caulobacter segnis.</title>
        <authorList>
            <person name="Patel S."/>
            <person name="Fletcher B."/>
            <person name="Scott D.C."/>
            <person name="Ely B."/>
        </authorList>
    </citation>
    <scope>NUCLEOTIDE SEQUENCE [LARGE SCALE GENOMIC DNA]</scope>
    <source>
        <strain evidence="4 5">ERI-2</strain>
    </source>
</reference>